<evidence type="ECO:0008006" key="3">
    <source>
        <dbReference type="Google" id="ProtNLM"/>
    </source>
</evidence>
<comment type="caution">
    <text evidence="1">The sequence shown here is derived from an EMBL/GenBank/DDBJ whole genome shotgun (WGS) entry which is preliminary data.</text>
</comment>
<evidence type="ECO:0000313" key="2">
    <source>
        <dbReference type="Proteomes" id="UP001174888"/>
    </source>
</evidence>
<protein>
    <recommendedName>
        <fullName evidence="3">Phage protein</fullName>
    </recommendedName>
</protein>
<dbReference type="AlphaFoldDB" id="A0AAW7N6A7"/>
<dbReference type="Proteomes" id="UP001174888">
    <property type="component" value="Unassembled WGS sequence"/>
</dbReference>
<gene>
    <name evidence="1" type="ORF">QYC35_07335</name>
</gene>
<organism evidence="1 2">
    <name type="scientific">Ligilactobacillus salivarius</name>
    <dbReference type="NCBI Taxonomy" id="1624"/>
    <lineage>
        <taxon>Bacteria</taxon>
        <taxon>Bacillati</taxon>
        <taxon>Bacillota</taxon>
        <taxon>Bacilli</taxon>
        <taxon>Lactobacillales</taxon>
        <taxon>Lactobacillaceae</taxon>
        <taxon>Ligilactobacillus</taxon>
    </lineage>
</organism>
<accession>A0AAW7N6A7</accession>
<dbReference type="EMBL" id="JAUIQT010000001">
    <property type="protein sequence ID" value="MDN4834010.1"/>
    <property type="molecule type" value="Genomic_DNA"/>
</dbReference>
<reference evidence="1" key="1">
    <citation type="submission" date="2023-07" db="EMBL/GenBank/DDBJ databases">
        <title>Complete genome sequence of Ligilactobacillus salivarius SRCM217594 isolated from Gallus gallus domesticus feces.</title>
        <authorList>
            <person name="Yang H.-G."/>
            <person name="Ryu M.-S."/>
            <person name="Ha G.-S."/>
            <person name="Yang H.-J."/>
            <person name="Jeong D.-Y."/>
        </authorList>
    </citation>
    <scope>NUCLEOTIDE SEQUENCE</scope>
    <source>
        <strain evidence="1">SRCM217594</strain>
    </source>
</reference>
<dbReference type="RefSeq" id="WP_301207382.1">
    <property type="nucleotide sequence ID" value="NZ_JAUIQT010000001.1"/>
</dbReference>
<sequence length="73" mass="8424">MAVSKAQLKANRKYDAKNPQKTTYMTLRRHARNFIAAAEGTKAAEAIKWRDDSDYKADLLELKQLIEDKLKEL</sequence>
<evidence type="ECO:0000313" key="1">
    <source>
        <dbReference type="EMBL" id="MDN4834010.1"/>
    </source>
</evidence>
<proteinExistence type="predicted"/>
<name>A0AAW7N6A7_9LACO</name>